<dbReference type="Gene3D" id="3.40.50.1000">
    <property type="entry name" value="HAD superfamily/HAD-like"/>
    <property type="match status" value="1"/>
</dbReference>
<keyword evidence="4" id="KW-1185">Reference proteome</keyword>
<dbReference type="STRING" id="34004.SAMN04488021_13818"/>
<gene>
    <name evidence="3" type="ORF">SAMN04488021_13818</name>
</gene>
<dbReference type="InterPro" id="IPR003337">
    <property type="entry name" value="Trehalose_PPase"/>
</dbReference>
<comment type="similarity">
    <text evidence="2">Belongs to the trehalose phosphatase family.</text>
</comment>
<evidence type="ECO:0000256" key="1">
    <source>
        <dbReference type="ARBA" id="ARBA00022801"/>
    </source>
</evidence>
<dbReference type="NCBIfam" id="TIGR00685">
    <property type="entry name" value="T6PP"/>
    <property type="match status" value="1"/>
</dbReference>
<evidence type="ECO:0000256" key="2">
    <source>
        <dbReference type="RuleBase" id="RU361117"/>
    </source>
</evidence>
<comment type="function">
    <text evidence="2">Removes the phosphate from trehalose 6-phosphate to produce free trehalose.</text>
</comment>
<keyword evidence="1 2" id="KW-0378">Hydrolase</keyword>
<sequence>MAPRPPFRGAGDAPPPLPAPATWAFFLDLDGTLLDLAARPDAVSPEGGLAGMLVRLERMVSGALALVTGRAVEFVDELFPEQRFTVAGLHGAELRPSPSLAGHLLPPPPGTGDAAAFRAAQDLARDRALPLPGVLFEDKGRAFALHYRQAPEQRDAVARIMAEALALAGTGHRLRDGKCVVELGPAGQDKGMIVRNLMGSAPFQGRYPVAAGDDLTDEAMFRAVNALGGLSVRVGPEEALARSAASTGIETPGAFRSWLRGMTG</sequence>
<comment type="pathway">
    <text evidence="2">Glycan biosynthesis; trehalose biosynthesis.</text>
</comment>
<keyword evidence="2" id="KW-0479">Metal-binding</keyword>
<evidence type="ECO:0000313" key="4">
    <source>
        <dbReference type="Proteomes" id="UP000183635"/>
    </source>
</evidence>
<keyword evidence="2" id="KW-0460">Magnesium</keyword>
<dbReference type="UniPathway" id="UPA00299"/>
<dbReference type="EC" id="3.1.3.12" evidence="2"/>
<dbReference type="Pfam" id="PF02358">
    <property type="entry name" value="Trehalose_PPase"/>
    <property type="match status" value="1"/>
</dbReference>
<dbReference type="EMBL" id="FOPU01000038">
    <property type="protein sequence ID" value="SFH85637.1"/>
    <property type="molecule type" value="Genomic_DNA"/>
</dbReference>
<comment type="cofactor">
    <cofactor evidence="2">
        <name>Mg(2+)</name>
        <dbReference type="ChEBI" id="CHEBI:18420"/>
    </cofactor>
</comment>
<reference evidence="3 4" key="1">
    <citation type="submission" date="2016-10" db="EMBL/GenBank/DDBJ databases">
        <authorList>
            <person name="de Groot N.N."/>
        </authorList>
    </citation>
    <scope>NUCLEOTIDE SEQUENCE [LARGE SCALE GENOMIC DNA]</scope>
    <source>
        <strain evidence="3 4">DSM 8537</strain>
    </source>
</reference>
<comment type="catalytic activity">
    <reaction evidence="2">
        <text>alpha,alpha-trehalose 6-phosphate + H2O = alpha,alpha-trehalose + phosphate</text>
        <dbReference type="Rhea" id="RHEA:23420"/>
        <dbReference type="ChEBI" id="CHEBI:15377"/>
        <dbReference type="ChEBI" id="CHEBI:16551"/>
        <dbReference type="ChEBI" id="CHEBI:43474"/>
        <dbReference type="ChEBI" id="CHEBI:58429"/>
        <dbReference type="EC" id="3.1.3.12"/>
    </reaction>
</comment>
<dbReference type="PANTHER" id="PTHR43768:SF3">
    <property type="entry name" value="TREHALOSE 6-PHOSPHATE PHOSPHATASE"/>
    <property type="match status" value="1"/>
</dbReference>
<dbReference type="PANTHER" id="PTHR43768">
    <property type="entry name" value="TREHALOSE 6-PHOSPHATE PHOSPHATASE"/>
    <property type="match status" value="1"/>
</dbReference>
<dbReference type="Proteomes" id="UP000183635">
    <property type="component" value="Unassembled WGS sequence"/>
</dbReference>
<dbReference type="AlphaFoldDB" id="A0A1I3DFZ5"/>
<dbReference type="SUPFAM" id="SSF56784">
    <property type="entry name" value="HAD-like"/>
    <property type="match status" value="1"/>
</dbReference>
<accession>A0A1I3DFZ5</accession>
<dbReference type="GO" id="GO:0046872">
    <property type="term" value="F:metal ion binding"/>
    <property type="evidence" value="ECO:0007669"/>
    <property type="project" value="UniProtKB-KW"/>
</dbReference>
<name>A0A1I3DFZ5_9RHOB</name>
<dbReference type="InterPro" id="IPR044651">
    <property type="entry name" value="OTSB-like"/>
</dbReference>
<dbReference type="GO" id="GO:0004805">
    <property type="term" value="F:trehalose-phosphatase activity"/>
    <property type="evidence" value="ECO:0007669"/>
    <property type="project" value="UniProtKB-EC"/>
</dbReference>
<organism evidence="3 4">
    <name type="scientific">Paracoccus aminovorans</name>
    <dbReference type="NCBI Taxonomy" id="34004"/>
    <lineage>
        <taxon>Bacteria</taxon>
        <taxon>Pseudomonadati</taxon>
        <taxon>Pseudomonadota</taxon>
        <taxon>Alphaproteobacteria</taxon>
        <taxon>Rhodobacterales</taxon>
        <taxon>Paracoccaceae</taxon>
        <taxon>Paracoccus</taxon>
    </lineage>
</organism>
<protein>
    <recommendedName>
        <fullName evidence="2">Trehalose 6-phosphate phosphatase</fullName>
        <ecNumber evidence="2">3.1.3.12</ecNumber>
    </recommendedName>
</protein>
<evidence type="ECO:0000313" key="3">
    <source>
        <dbReference type="EMBL" id="SFH85637.1"/>
    </source>
</evidence>
<dbReference type="GO" id="GO:0005992">
    <property type="term" value="P:trehalose biosynthetic process"/>
    <property type="evidence" value="ECO:0007669"/>
    <property type="project" value="UniProtKB-UniPathway"/>
</dbReference>
<dbReference type="InterPro" id="IPR036412">
    <property type="entry name" value="HAD-like_sf"/>
</dbReference>
<dbReference type="Gene3D" id="3.30.70.1020">
    <property type="entry name" value="Trehalose-6-phosphate phosphatase related protein, domain 2"/>
    <property type="match status" value="1"/>
</dbReference>
<dbReference type="InterPro" id="IPR023214">
    <property type="entry name" value="HAD_sf"/>
</dbReference>
<proteinExistence type="inferred from homology"/>